<dbReference type="SMART" id="SM00052">
    <property type="entry name" value="EAL"/>
    <property type="match status" value="1"/>
</dbReference>
<dbReference type="PANTHER" id="PTHR44757">
    <property type="entry name" value="DIGUANYLATE CYCLASE DGCP"/>
    <property type="match status" value="1"/>
</dbReference>
<dbReference type="SUPFAM" id="SSF55781">
    <property type="entry name" value="GAF domain-like"/>
    <property type="match status" value="2"/>
</dbReference>
<dbReference type="CDD" id="cd00130">
    <property type="entry name" value="PAS"/>
    <property type="match status" value="4"/>
</dbReference>
<protein>
    <submittedName>
        <fullName evidence="11">PAS domain S-box-containing protein/diguanylate cyclase (GGDEF) domain-containing protein</fullName>
    </submittedName>
</protein>
<dbReference type="PROSITE" id="PS50839">
    <property type="entry name" value="CHASE"/>
    <property type="match status" value="1"/>
</dbReference>
<dbReference type="SUPFAM" id="SSF141868">
    <property type="entry name" value="EAL domain-like"/>
    <property type="match status" value="1"/>
</dbReference>
<dbReference type="InterPro" id="IPR000700">
    <property type="entry name" value="PAS-assoc_C"/>
</dbReference>
<dbReference type="GO" id="GO:0007165">
    <property type="term" value="P:signal transduction"/>
    <property type="evidence" value="ECO:0007669"/>
    <property type="project" value="UniProtKB-ARBA"/>
</dbReference>
<dbReference type="NCBIfam" id="TIGR00254">
    <property type="entry name" value="GGDEF"/>
    <property type="match status" value="1"/>
</dbReference>
<keyword evidence="12" id="KW-1185">Reference proteome</keyword>
<evidence type="ECO:0000256" key="3">
    <source>
        <dbReference type="ARBA" id="ARBA00022989"/>
    </source>
</evidence>
<dbReference type="InterPro" id="IPR003018">
    <property type="entry name" value="GAF"/>
</dbReference>
<evidence type="ECO:0000259" key="7">
    <source>
        <dbReference type="PROSITE" id="PS50113"/>
    </source>
</evidence>
<dbReference type="EMBL" id="FNOY01000007">
    <property type="protein sequence ID" value="SDX74562.1"/>
    <property type="molecule type" value="Genomic_DNA"/>
</dbReference>
<dbReference type="InterPro" id="IPR035965">
    <property type="entry name" value="PAS-like_dom_sf"/>
</dbReference>
<dbReference type="SUPFAM" id="SSF55073">
    <property type="entry name" value="Nucleotide cyclase"/>
    <property type="match status" value="1"/>
</dbReference>
<evidence type="ECO:0000259" key="10">
    <source>
        <dbReference type="PROSITE" id="PS50887"/>
    </source>
</evidence>
<feature type="domain" description="EAL" evidence="9">
    <location>
        <begin position="1445"/>
        <end position="1699"/>
    </location>
</feature>
<dbReference type="Gene3D" id="2.10.70.100">
    <property type="match status" value="1"/>
</dbReference>
<feature type="transmembrane region" description="Helical" evidence="5">
    <location>
        <begin position="12"/>
        <end position="31"/>
    </location>
</feature>
<dbReference type="PROSITE" id="PS50883">
    <property type="entry name" value="EAL"/>
    <property type="match status" value="1"/>
</dbReference>
<feature type="domain" description="PAC" evidence="7">
    <location>
        <begin position="1217"/>
        <end position="1269"/>
    </location>
</feature>
<dbReference type="InterPro" id="IPR001633">
    <property type="entry name" value="EAL_dom"/>
</dbReference>
<dbReference type="InterPro" id="IPR013655">
    <property type="entry name" value="PAS_fold_3"/>
</dbReference>
<dbReference type="SMART" id="SM00267">
    <property type="entry name" value="GGDEF"/>
    <property type="match status" value="1"/>
</dbReference>
<dbReference type="InterPro" id="IPR025991">
    <property type="entry name" value="Chemoreceptor_zinc-bind_dom"/>
</dbReference>
<dbReference type="Pfam" id="PF08447">
    <property type="entry name" value="PAS_3"/>
    <property type="match status" value="2"/>
</dbReference>
<dbReference type="InterPro" id="IPR000014">
    <property type="entry name" value="PAS"/>
</dbReference>
<name>A0A1H3E716_9PROT</name>
<dbReference type="InterPro" id="IPR052155">
    <property type="entry name" value="Biofilm_reg_signaling"/>
</dbReference>
<evidence type="ECO:0000313" key="11">
    <source>
        <dbReference type="EMBL" id="SDX74562.1"/>
    </source>
</evidence>
<evidence type="ECO:0000256" key="1">
    <source>
        <dbReference type="ARBA" id="ARBA00004370"/>
    </source>
</evidence>
<dbReference type="Pfam" id="PF01590">
    <property type="entry name" value="GAF"/>
    <property type="match status" value="1"/>
</dbReference>
<dbReference type="InterPro" id="IPR013656">
    <property type="entry name" value="PAS_4"/>
</dbReference>
<dbReference type="PANTHER" id="PTHR44757:SF2">
    <property type="entry name" value="BIOFILM ARCHITECTURE MAINTENANCE PROTEIN MBAA"/>
    <property type="match status" value="1"/>
</dbReference>
<feature type="domain" description="CHASE" evidence="8">
    <location>
        <begin position="104"/>
        <end position="199"/>
    </location>
</feature>
<accession>A0A1H3E716</accession>
<keyword evidence="4 5" id="KW-0472">Membrane</keyword>
<reference evidence="11 12" key="1">
    <citation type="submission" date="2016-10" db="EMBL/GenBank/DDBJ databases">
        <authorList>
            <person name="de Groot N.N."/>
        </authorList>
    </citation>
    <scope>NUCLEOTIDE SEQUENCE [LARGE SCALE GENOMIC DNA]</scope>
    <source>
        <strain evidence="11 12">Nm1</strain>
    </source>
</reference>
<dbReference type="InterPro" id="IPR029787">
    <property type="entry name" value="Nucleotide_cyclase"/>
</dbReference>
<dbReference type="NCBIfam" id="TIGR00229">
    <property type="entry name" value="sensory_box"/>
    <property type="match status" value="5"/>
</dbReference>
<dbReference type="CDD" id="cd01948">
    <property type="entry name" value="EAL"/>
    <property type="match status" value="1"/>
</dbReference>
<dbReference type="Gene3D" id="1.20.120.30">
    <property type="entry name" value="Aspartate receptor, ligand-binding domain"/>
    <property type="match status" value="1"/>
</dbReference>
<dbReference type="InterPro" id="IPR043128">
    <property type="entry name" value="Rev_trsase/Diguanyl_cyclase"/>
</dbReference>
<dbReference type="Pfam" id="PF13682">
    <property type="entry name" value="CZB"/>
    <property type="match status" value="1"/>
</dbReference>
<evidence type="ECO:0000256" key="4">
    <source>
        <dbReference type="ARBA" id="ARBA00023136"/>
    </source>
</evidence>
<dbReference type="CDD" id="cd01949">
    <property type="entry name" value="GGDEF"/>
    <property type="match status" value="1"/>
</dbReference>
<feature type="domain" description="PAC" evidence="7">
    <location>
        <begin position="684"/>
        <end position="737"/>
    </location>
</feature>
<feature type="domain" description="PAC" evidence="7">
    <location>
        <begin position="813"/>
        <end position="865"/>
    </location>
</feature>
<proteinExistence type="predicted"/>
<organism evidence="11 12">
    <name type="scientific">Nitrosomonas halophila</name>
    <dbReference type="NCBI Taxonomy" id="44576"/>
    <lineage>
        <taxon>Bacteria</taxon>
        <taxon>Pseudomonadati</taxon>
        <taxon>Pseudomonadota</taxon>
        <taxon>Betaproteobacteria</taxon>
        <taxon>Nitrosomonadales</taxon>
        <taxon>Nitrosomonadaceae</taxon>
        <taxon>Nitrosomonas</taxon>
    </lineage>
</organism>
<feature type="domain" description="GGDEF" evidence="10">
    <location>
        <begin position="1301"/>
        <end position="1436"/>
    </location>
</feature>
<keyword evidence="2 5" id="KW-0812">Transmembrane</keyword>
<dbReference type="InterPro" id="IPR042240">
    <property type="entry name" value="CHASE_sf"/>
</dbReference>
<dbReference type="GO" id="GO:0016020">
    <property type="term" value="C:membrane"/>
    <property type="evidence" value="ECO:0007669"/>
    <property type="project" value="UniProtKB-SubCell"/>
</dbReference>
<dbReference type="RefSeq" id="WP_090411963.1">
    <property type="nucleotide sequence ID" value="NZ_FNOY01000007.1"/>
</dbReference>
<dbReference type="Gene3D" id="3.30.70.270">
    <property type="match status" value="1"/>
</dbReference>
<dbReference type="Pfam" id="PF00990">
    <property type="entry name" value="GGDEF"/>
    <property type="match status" value="1"/>
</dbReference>
<dbReference type="Gene3D" id="3.30.450.20">
    <property type="entry name" value="PAS domain"/>
    <property type="match status" value="5"/>
</dbReference>
<dbReference type="InterPro" id="IPR001610">
    <property type="entry name" value="PAC"/>
</dbReference>
<evidence type="ECO:0000259" key="8">
    <source>
        <dbReference type="PROSITE" id="PS50839"/>
    </source>
</evidence>
<feature type="domain" description="PAC" evidence="7">
    <location>
        <begin position="1095"/>
        <end position="1147"/>
    </location>
</feature>
<dbReference type="Gene3D" id="3.30.450.40">
    <property type="match status" value="1"/>
</dbReference>
<dbReference type="Pfam" id="PF08448">
    <property type="entry name" value="PAS_4"/>
    <property type="match status" value="1"/>
</dbReference>
<dbReference type="SUPFAM" id="SSF55785">
    <property type="entry name" value="PYP-like sensor domain (PAS domain)"/>
    <property type="match status" value="5"/>
</dbReference>
<dbReference type="Pfam" id="PF03924">
    <property type="entry name" value="CHASE"/>
    <property type="match status" value="1"/>
</dbReference>
<feature type="transmembrane region" description="Helical" evidence="5">
    <location>
        <begin position="260"/>
        <end position="279"/>
    </location>
</feature>
<sequence length="1820" mass="204029">MPLGVIQNRFVLEAIAIFFTGLLLTAWAGYATHQHEVTHQRDEALVVASNHATFVRLNIHQTLTATSALAALVRQGNGTVPNFTAVGQEIMALYPGIGAVQLAPDGIVQSSYPLAGNEPAIGHNLLADPGRNQEAFLARDSKTLTLAGPFNLIQGGLGAIGRHPVFLPNENGEAHFWGFTNVLIRFPQILETTNLNGLAKRGYHYALWRIRPDTGERQIIATNAGLELLHDPVEIEVPVPNGKWILSTSPTTGWGAPTTAILIGLAGALISLLAAQFYANTRQQLMLHQAVIRRTRDLAASETRYHELFNRSRDALMTLAPPAWRFTDANQAALDLFGVQHINEFTQLGPWQLSPERQPDGQLSSDKALEEISQAVRTGSNFFDWEYQRLNGQRFLAEVQLTQIVAGKQIFLQASVRDISDHKAAQRAAARLSEYLALMSKLATELIDLPLERIDDAIHAALEQISHFFSADRAYVFTYDFVSRTTSNTHEWCAPGVSPQKDNLQHIPLDQIPEWISPHLQGNPLFIQNVADLPSSALRDILQAQKIESLLTAPLMRGSDCLGFVGLDAVHSRLAFGAEEAELLGTFAKLLVSVAQRRHAENAVRKERQRLADILWGTHAGTWEWNLQTNEVHLNSRWAEIIGHTLDTLGPITTKPWLAHTHPDDLAPIDQALHRHFHGEMETFECEARVRHKHGHWVWVLDRGRVISRTPDGQPLWMSGTRLDITARKHTEEALKESAHQLSEAQHIARIGSWKLDLVQDKLFWSDEIFHIFEIDKAHFGASYQAFINTIHPDDRKAVNTAYSRSLQTREPYELTHRLLMKDGRIKYVHEQCEIHFDAKGDPLCSAGTIQDVTEQHLAEQALAALATTLAPLTGSAFFEAVSRHLIEALGLDYAFVGQLNPSRDGVHLIAGWAQNQPMTPFHYALADTPCARVMEHGYQIHPVNVQALFPEDKLLVQMNIESYIGGALFDKQYQPMGILVALGTRPLQQPELAKRLLEVFDDRVSAEIFRQQAERNLRANEEKFRALVETTNDWIWEMDIHGRYTYVSPQIESLLGYTPEEVLGKTPFDFMPKEEAASIRRAFHTIASEGRPFQNLENINLHKNGSLVVLETNGMPILDENQKLTGYRGIDRDITLRKQVEQQLRQAASVFDHTHEGIMITDPSGTIVDVNGAFSRITGFSRDEVLGKTPRILRSNRQGHTFYTAMWHDLKQKGYWASEIWNRRKDGSIYAQYETISAIYDTKGEISRYVSLFSDITQLKEQHHRLERIAHYDALTDLPNRVLLADRLRQAMTLAQRHATLLAVVYLDLDSFKAVNDSHGHDMGDKLLTLVSGRMKQALRQGDTLARLGGDEFVAVLLDLHHSDASIPILERLLAAAAEPVHINGHTLRVSASMGVSFFPQTGDLVDADQLFRQADQAMYEAKQAGKNRYHIFDAAHDQAVRGRHETLGRIRQALENGELVLHYQPKVDMRSGQIIGAEALIRWQHPEHGLLLPVEFLPVTQSDALCIEIGDWVLETAAKQIEAWRHAGLALAVSINVDGLQFTQPDFMDKLRQCLVRHPHVQPGDLELEILETSALEDVTRIGEIITACQEIGVGIALDDFGTGYSTLTYLRRLPAQLLKIDQSFVRGMLDDPDDLTILEGVLGLASAFRRRTIAEGVETAAHGAMLLSLGCHLAQGNGIARSMPAEAIPDWVANWRPDPTWSKYPRIHSDNLPVLISMVELRAWVMAMGAYLRDDDNIPPPLDPHKCRFGRWLDNIGRARYANHPSLMQILALHDHIHDKANELVNLKQAGHTHTTQRLGEIEALRDTLLTEMEQLL</sequence>
<feature type="domain" description="PAS" evidence="6">
    <location>
        <begin position="1144"/>
        <end position="1190"/>
    </location>
</feature>
<evidence type="ECO:0000256" key="5">
    <source>
        <dbReference type="SAM" id="Phobius"/>
    </source>
</evidence>
<dbReference type="GO" id="GO:0003824">
    <property type="term" value="F:catalytic activity"/>
    <property type="evidence" value="ECO:0007669"/>
    <property type="project" value="UniProtKB-ARBA"/>
</dbReference>
<dbReference type="PROSITE" id="PS50112">
    <property type="entry name" value="PAS"/>
    <property type="match status" value="2"/>
</dbReference>
<feature type="domain" description="PAS" evidence="6">
    <location>
        <begin position="1021"/>
        <end position="1091"/>
    </location>
</feature>
<gene>
    <name evidence="11" type="ORF">SAMN05421881_100741</name>
</gene>
<keyword evidence="3 5" id="KW-1133">Transmembrane helix</keyword>
<dbReference type="InterPro" id="IPR029016">
    <property type="entry name" value="GAF-like_dom_sf"/>
</dbReference>
<dbReference type="Proteomes" id="UP000198640">
    <property type="component" value="Unassembled WGS sequence"/>
</dbReference>
<dbReference type="STRING" id="44576.SAMN05421881_100741"/>
<dbReference type="SMART" id="SM00065">
    <property type="entry name" value="GAF"/>
    <property type="match status" value="2"/>
</dbReference>
<dbReference type="SMART" id="SM01079">
    <property type="entry name" value="CHASE"/>
    <property type="match status" value="1"/>
</dbReference>
<dbReference type="Gene3D" id="3.20.20.450">
    <property type="entry name" value="EAL domain"/>
    <property type="match status" value="1"/>
</dbReference>
<dbReference type="InterPro" id="IPR000160">
    <property type="entry name" value="GGDEF_dom"/>
</dbReference>
<dbReference type="OrthoDB" id="9813903at2"/>
<dbReference type="Gene3D" id="3.30.450.350">
    <property type="entry name" value="CHASE domain"/>
    <property type="match status" value="1"/>
</dbReference>
<dbReference type="SMART" id="SM00086">
    <property type="entry name" value="PAC"/>
    <property type="match status" value="5"/>
</dbReference>
<evidence type="ECO:0000313" key="12">
    <source>
        <dbReference type="Proteomes" id="UP000198640"/>
    </source>
</evidence>
<dbReference type="PROSITE" id="PS50887">
    <property type="entry name" value="GGDEF"/>
    <property type="match status" value="1"/>
</dbReference>
<dbReference type="FunFam" id="3.30.70.270:FF:000001">
    <property type="entry name" value="Diguanylate cyclase domain protein"/>
    <property type="match status" value="1"/>
</dbReference>
<dbReference type="Pfam" id="PF13426">
    <property type="entry name" value="PAS_9"/>
    <property type="match status" value="2"/>
</dbReference>
<dbReference type="PROSITE" id="PS50113">
    <property type="entry name" value="PAC"/>
    <property type="match status" value="4"/>
</dbReference>
<evidence type="ECO:0000256" key="2">
    <source>
        <dbReference type="ARBA" id="ARBA00022692"/>
    </source>
</evidence>
<dbReference type="SMART" id="SM00091">
    <property type="entry name" value="PAS"/>
    <property type="match status" value="5"/>
</dbReference>
<evidence type="ECO:0000259" key="9">
    <source>
        <dbReference type="PROSITE" id="PS50883"/>
    </source>
</evidence>
<dbReference type="InterPro" id="IPR006189">
    <property type="entry name" value="CHASE_dom"/>
</dbReference>
<comment type="subcellular location">
    <subcellularLocation>
        <location evidence="1">Membrane</location>
    </subcellularLocation>
</comment>
<evidence type="ECO:0000259" key="6">
    <source>
        <dbReference type="PROSITE" id="PS50112"/>
    </source>
</evidence>
<dbReference type="Pfam" id="PF00563">
    <property type="entry name" value="EAL"/>
    <property type="match status" value="1"/>
</dbReference>
<dbReference type="InterPro" id="IPR035919">
    <property type="entry name" value="EAL_sf"/>
</dbReference>